<accession>A0ABD1YCV6</accession>
<dbReference type="AlphaFoldDB" id="A0ABD1YCV6"/>
<dbReference type="Proteomes" id="UP001605036">
    <property type="component" value="Unassembled WGS sequence"/>
</dbReference>
<comment type="caution">
    <text evidence="2">The sequence shown here is derived from an EMBL/GenBank/DDBJ whole genome shotgun (WGS) entry which is preliminary data.</text>
</comment>
<gene>
    <name evidence="2" type="ORF">R1flu_013209</name>
</gene>
<evidence type="ECO:0000313" key="3">
    <source>
        <dbReference type="Proteomes" id="UP001605036"/>
    </source>
</evidence>
<feature type="region of interest" description="Disordered" evidence="1">
    <location>
        <begin position="1"/>
        <end position="32"/>
    </location>
</feature>
<organism evidence="2 3">
    <name type="scientific">Riccia fluitans</name>
    <dbReference type="NCBI Taxonomy" id="41844"/>
    <lineage>
        <taxon>Eukaryota</taxon>
        <taxon>Viridiplantae</taxon>
        <taxon>Streptophyta</taxon>
        <taxon>Embryophyta</taxon>
        <taxon>Marchantiophyta</taxon>
        <taxon>Marchantiopsida</taxon>
        <taxon>Marchantiidae</taxon>
        <taxon>Marchantiales</taxon>
        <taxon>Ricciaceae</taxon>
        <taxon>Riccia</taxon>
    </lineage>
</organism>
<protein>
    <submittedName>
        <fullName evidence="2">Uncharacterized protein</fullName>
    </submittedName>
</protein>
<reference evidence="2 3" key="1">
    <citation type="submission" date="2024-09" db="EMBL/GenBank/DDBJ databases">
        <title>Chromosome-scale assembly of Riccia fluitans.</title>
        <authorList>
            <person name="Paukszto L."/>
            <person name="Sawicki J."/>
            <person name="Karawczyk K."/>
            <person name="Piernik-Szablinska J."/>
            <person name="Szczecinska M."/>
            <person name="Mazdziarz M."/>
        </authorList>
    </citation>
    <scope>NUCLEOTIDE SEQUENCE [LARGE SCALE GENOMIC DNA]</scope>
    <source>
        <strain evidence="2">Rf_01</strain>
        <tissue evidence="2">Aerial parts of the thallus</tissue>
    </source>
</reference>
<feature type="compositionally biased region" description="Basic and acidic residues" evidence="1">
    <location>
        <begin position="8"/>
        <end position="26"/>
    </location>
</feature>
<sequence length="106" mass="11893">MRRGRRLSSGERVEVTLGEGRQRKTTDVQTTQGTTNITEQATTTEANWLESATFSPLAWHGECCWLAPSVAGPGMLLYERTAAEVTKADERRERQRLLVAARLNLF</sequence>
<evidence type="ECO:0000256" key="1">
    <source>
        <dbReference type="SAM" id="MobiDB-lite"/>
    </source>
</evidence>
<keyword evidence="3" id="KW-1185">Reference proteome</keyword>
<evidence type="ECO:0000313" key="2">
    <source>
        <dbReference type="EMBL" id="KAL2628523.1"/>
    </source>
</evidence>
<proteinExistence type="predicted"/>
<dbReference type="EMBL" id="JBHFFA010000004">
    <property type="protein sequence ID" value="KAL2628523.1"/>
    <property type="molecule type" value="Genomic_DNA"/>
</dbReference>
<name>A0ABD1YCV6_9MARC</name>